<dbReference type="OrthoDB" id="9801773at2"/>
<organism evidence="1 2">
    <name type="scientific">Desulfuromonas acetoxidans (strain DSM 684 / 11070)</name>
    <dbReference type="NCBI Taxonomy" id="281689"/>
    <lineage>
        <taxon>Bacteria</taxon>
        <taxon>Pseudomonadati</taxon>
        <taxon>Thermodesulfobacteriota</taxon>
        <taxon>Desulfuromonadia</taxon>
        <taxon>Desulfuromonadales</taxon>
        <taxon>Desulfuromonadaceae</taxon>
        <taxon>Desulfuromonas</taxon>
    </lineage>
</organism>
<dbReference type="InterPro" id="IPR023393">
    <property type="entry name" value="START-like_dom_sf"/>
</dbReference>
<accession>Q1JWN5</accession>
<dbReference type="Proteomes" id="UP000005695">
    <property type="component" value="Unassembled WGS sequence"/>
</dbReference>
<dbReference type="SUPFAM" id="SSF55961">
    <property type="entry name" value="Bet v1-like"/>
    <property type="match status" value="1"/>
</dbReference>
<gene>
    <name evidence="1" type="ORF">Dace_0607</name>
</gene>
<dbReference type="AlphaFoldDB" id="Q1JWN5"/>
<protein>
    <recommendedName>
        <fullName evidence="3">Cyclase/dehydrase</fullName>
    </recommendedName>
</protein>
<reference evidence="1" key="1">
    <citation type="submission" date="2006-05" db="EMBL/GenBank/DDBJ databases">
        <title>Annotation of the draft genome assembly of Desulfuromonas acetoxidans DSM 684.</title>
        <authorList>
            <consortium name="US DOE Joint Genome Institute (JGI-ORNL)"/>
            <person name="Larimer F."/>
            <person name="Land M."/>
            <person name="Hauser L."/>
        </authorList>
    </citation>
    <scope>NUCLEOTIDE SEQUENCE [LARGE SCALE GENOMIC DNA]</scope>
    <source>
        <strain evidence="1">DSM 684</strain>
    </source>
</reference>
<evidence type="ECO:0000313" key="2">
    <source>
        <dbReference type="Proteomes" id="UP000005695"/>
    </source>
</evidence>
<dbReference type="CDD" id="cd07820">
    <property type="entry name" value="SRPBCC_3"/>
    <property type="match status" value="1"/>
</dbReference>
<evidence type="ECO:0008006" key="3">
    <source>
        <dbReference type="Google" id="ProtNLM"/>
    </source>
</evidence>
<reference evidence="1" key="2">
    <citation type="submission" date="2006-05" db="EMBL/GenBank/DDBJ databases">
        <title>Sequencing of the draft genome and assembly of Desulfuromonas acetoxidans DSM 684.</title>
        <authorList>
            <consortium name="US DOE Joint Genome Institute (JGI-PGF)"/>
            <person name="Copeland A."/>
            <person name="Lucas S."/>
            <person name="Lapidus A."/>
            <person name="Barry K."/>
            <person name="Detter J.C."/>
            <person name="Glavina del Rio T."/>
            <person name="Hammon N."/>
            <person name="Israni S."/>
            <person name="Dalin E."/>
            <person name="Tice H."/>
            <person name="Bruce D."/>
            <person name="Pitluck S."/>
            <person name="Richardson P."/>
        </authorList>
    </citation>
    <scope>NUCLEOTIDE SEQUENCE [LARGE SCALE GENOMIC DNA]</scope>
    <source>
        <strain evidence="1">DSM 684</strain>
    </source>
</reference>
<evidence type="ECO:0000313" key="1">
    <source>
        <dbReference type="EMBL" id="EAT14644.1"/>
    </source>
</evidence>
<name>Q1JWN5_DESA6</name>
<dbReference type="Gene3D" id="3.30.530.20">
    <property type="match status" value="1"/>
</dbReference>
<dbReference type="RefSeq" id="WP_006002327.1">
    <property type="nucleotide sequence ID" value="NZ_AAEW02000020.1"/>
</dbReference>
<keyword evidence="2" id="KW-1185">Reference proteome</keyword>
<comment type="caution">
    <text evidence="1">The sequence shown here is derived from an EMBL/GenBank/DDBJ whole genome shotgun (WGS) entry which is preliminary data.</text>
</comment>
<proteinExistence type="predicted"/>
<dbReference type="EMBL" id="AAEW02000020">
    <property type="protein sequence ID" value="EAT14644.1"/>
    <property type="molecule type" value="Genomic_DNA"/>
</dbReference>
<sequence length="154" mass="18002">MHVYTLKRVQSLPIDIETAWDFFSNPANLEKITPAWLNFKVRSELPPKMYAGLIVQYFVHPVAGVPVPWTTEITHVDEPCFFVDEQRLGPYKFWHHQHHFTPSDAGIVMTDIVHYSLPFGPVGRAFHPIYIKRKLEAIFDHRFNVLKQRFSDNA</sequence>